<sequence length="605" mass="66230">MLLRTIVATTLLASVLHAQPVVVTIDHSQPHRAISPYIYGSNGNDAGAQDGITIRRQGGNRLTGYNWENNYSHAGEDWQNSNDTYLPWYYHVPENRWQEPGVVLTTFIDDNKGAGIKSLVTLPVAGYVSADANGSVTPEQVAPSARFHRVEIEHSGSTGQANTDDDVVYVEDEVRFLTNRYGAGAGPQWTVAYSLDNEPSLWPETHPRIHPDKTTFQDLMARSIRTATVIRAVDPTALIYGPAEFGFSAFTNLQDAPDKSLFMPYGSFIDGYLMMMKMAEGTAGKRLLDVLDVHWYPNLNGEAISFNDNLVEEDKRIQAPRSLWQESYVEDSWIGQWYGPASGQRMRLPLLPTLQRIIDERYPGTMLSISEFNYGGPRQVSTGLAVADVLGILGNHGVYSATHWEAIDGYIRAAYRLYRNADGNGLRVGDSSVVTTTSDASEASAYSSVDTEGRMHVIVIWKANRSDVVRIAIDGSFKGVPKSCHGFDGESNVIAVKPMPVQVDASTFTLAVTARSAYHIVFDPTTSSVAEGGTDDGLLINQYGMTTGTSVVSNITVYDIVGNLVYTLPKMEATTSITWPASLGHGAYVVMAEVGGRMTTGRMLR</sequence>
<dbReference type="AlphaFoldDB" id="A0A1M3KVE7"/>
<feature type="domain" description="Glycoside hydrolase family 44 catalytic" evidence="2">
    <location>
        <begin position="72"/>
        <end position="298"/>
    </location>
</feature>
<protein>
    <recommendedName>
        <fullName evidence="2">Glycoside hydrolase family 44 catalytic domain-containing protein</fullName>
    </recommendedName>
</protein>
<dbReference type="SUPFAM" id="SSF51445">
    <property type="entry name" value="(Trans)glycosidases"/>
    <property type="match status" value="1"/>
</dbReference>
<dbReference type="InterPro" id="IPR017853">
    <property type="entry name" value="GH"/>
</dbReference>
<dbReference type="STRING" id="1895771.BGO89_13545"/>
<organism evidence="3 4">
    <name type="scientific">Candidatus Kapaibacterium thiocyanatum</name>
    <dbReference type="NCBI Taxonomy" id="1895771"/>
    <lineage>
        <taxon>Bacteria</taxon>
        <taxon>Pseudomonadati</taxon>
        <taxon>Candidatus Kapaibacteriota</taxon>
        <taxon>Candidatus Kapaibacteriia</taxon>
        <taxon>Candidatus Kapaibacteriales</taxon>
        <taxon>Candidatus Kapaibacteriaceae</taxon>
        <taxon>Candidatus Kapaibacterium</taxon>
    </lineage>
</organism>
<dbReference type="Pfam" id="PF12891">
    <property type="entry name" value="Glyco_hydro_44"/>
    <property type="match status" value="1"/>
</dbReference>
<comment type="caution">
    <text evidence="3">The sequence shown here is derived from an EMBL/GenBank/DDBJ whole genome shotgun (WGS) entry which is preliminary data.</text>
</comment>
<feature type="signal peptide" evidence="1">
    <location>
        <begin position="1"/>
        <end position="18"/>
    </location>
</feature>
<dbReference type="Proteomes" id="UP000184233">
    <property type="component" value="Unassembled WGS sequence"/>
</dbReference>
<evidence type="ECO:0000259" key="2">
    <source>
        <dbReference type="Pfam" id="PF12891"/>
    </source>
</evidence>
<dbReference type="Gene3D" id="2.60.40.1180">
    <property type="entry name" value="Golgi alpha-mannosidase II"/>
    <property type="match status" value="1"/>
</dbReference>
<proteinExistence type="predicted"/>
<evidence type="ECO:0000313" key="3">
    <source>
        <dbReference type="EMBL" id="OJX56352.1"/>
    </source>
</evidence>
<dbReference type="EMBL" id="MKVH01000025">
    <property type="protein sequence ID" value="OJX56352.1"/>
    <property type="molecule type" value="Genomic_DNA"/>
</dbReference>
<evidence type="ECO:0000313" key="4">
    <source>
        <dbReference type="Proteomes" id="UP000184233"/>
    </source>
</evidence>
<dbReference type="InterPro" id="IPR013780">
    <property type="entry name" value="Glyco_hydro_b"/>
</dbReference>
<feature type="chain" id="PRO_5012702466" description="Glycoside hydrolase family 44 catalytic domain-containing protein" evidence="1">
    <location>
        <begin position="19"/>
        <end position="605"/>
    </location>
</feature>
<reference evidence="3 4" key="1">
    <citation type="submission" date="2016-09" db="EMBL/GenBank/DDBJ databases">
        <title>Genome-resolved meta-omics ties microbial dynamics to process performance in biotechnology for thiocyanate degradation.</title>
        <authorList>
            <person name="Kantor R.S."/>
            <person name="Huddy R.J."/>
            <person name="Iyer R."/>
            <person name="Thomas B.C."/>
            <person name="Brown C.T."/>
            <person name="Anantharaman K."/>
            <person name="Tringe S."/>
            <person name="Hettich R.L."/>
            <person name="Harrison S.T."/>
            <person name="Banfield J.F."/>
        </authorList>
    </citation>
    <scope>NUCLEOTIDE SEQUENCE [LARGE SCALE GENOMIC DNA]</scope>
    <source>
        <strain evidence="3">59-99</strain>
    </source>
</reference>
<evidence type="ECO:0000256" key="1">
    <source>
        <dbReference type="SAM" id="SignalP"/>
    </source>
</evidence>
<keyword evidence="1" id="KW-0732">Signal</keyword>
<dbReference type="Gene3D" id="3.20.20.80">
    <property type="entry name" value="Glycosidases"/>
    <property type="match status" value="1"/>
</dbReference>
<accession>A0A1M3KVE7</accession>
<name>A0A1M3KVE7_9BACT</name>
<dbReference type="InterPro" id="IPR024745">
    <property type="entry name" value="GH44_cat"/>
</dbReference>
<gene>
    <name evidence="3" type="ORF">BGO89_13545</name>
</gene>